<evidence type="ECO:0000313" key="10">
    <source>
        <dbReference type="EMBL" id="WGW11468.1"/>
    </source>
</evidence>
<dbReference type="Pfam" id="PF00528">
    <property type="entry name" value="BPD_transp_1"/>
    <property type="match status" value="2"/>
</dbReference>
<feature type="domain" description="ABC transmembrane type-1" evidence="9">
    <location>
        <begin position="380"/>
        <end position="572"/>
    </location>
</feature>
<dbReference type="SUPFAM" id="SSF161098">
    <property type="entry name" value="MetI-like"/>
    <property type="match status" value="2"/>
</dbReference>
<proteinExistence type="inferred from homology"/>
<keyword evidence="3" id="KW-1003">Cell membrane</keyword>
<evidence type="ECO:0000256" key="4">
    <source>
        <dbReference type="ARBA" id="ARBA00022519"/>
    </source>
</evidence>
<dbReference type="CDD" id="cd06261">
    <property type="entry name" value="TM_PBP2"/>
    <property type="match status" value="2"/>
</dbReference>
<reference evidence="10 11" key="1">
    <citation type="submission" date="2023-05" db="EMBL/GenBank/DDBJ databases">
        <title>Lithophilousrod everest ZFBP1038 complete genpme.</title>
        <authorList>
            <person name="Tian M."/>
        </authorList>
    </citation>
    <scope>NUCLEOTIDE SEQUENCE [LARGE SCALE GENOMIC DNA]</scope>
    <source>
        <strain evidence="10 11">ZFBP1038</strain>
    </source>
</reference>
<dbReference type="Proteomes" id="UP001209083">
    <property type="component" value="Chromosome"/>
</dbReference>
<dbReference type="PANTHER" id="PTHR43357">
    <property type="entry name" value="INNER MEMBRANE ABC TRANSPORTER PERMEASE PROTEIN YDCV"/>
    <property type="match status" value="1"/>
</dbReference>
<dbReference type="PROSITE" id="PS50928">
    <property type="entry name" value="ABC_TM1"/>
    <property type="match status" value="2"/>
</dbReference>
<feature type="domain" description="ABC transmembrane type-1" evidence="9">
    <location>
        <begin position="85"/>
        <end position="292"/>
    </location>
</feature>
<evidence type="ECO:0000259" key="9">
    <source>
        <dbReference type="PROSITE" id="PS50928"/>
    </source>
</evidence>
<dbReference type="InterPro" id="IPR035906">
    <property type="entry name" value="MetI-like_sf"/>
</dbReference>
<evidence type="ECO:0000256" key="2">
    <source>
        <dbReference type="ARBA" id="ARBA00022448"/>
    </source>
</evidence>
<feature type="transmembrane region" description="Helical" evidence="8">
    <location>
        <begin position="425"/>
        <end position="445"/>
    </location>
</feature>
<evidence type="ECO:0000256" key="6">
    <source>
        <dbReference type="ARBA" id="ARBA00022989"/>
    </source>
</evidence>
<protein>
    <submittedName>
        <fullName evidence="10">Iron ABC transporter permease</fullName>
    </submittedName>
</protein>
<feature type="transmembrane region" description="Helical" evidence="8">
    <location>
        <begin position="163"/>
        <end position="187"/>
    </location>
</feature>
<dbReference type="PANTHER" id="PTHR43357:SF4">
    <property type="entry name" value="INNER MEMBRANE ABC TRANSPORTER PERMEASE PROTEIN YDCV"/>
    <property type="match status" value="1"/>
</dbReference>
<keyword evidence="2 8" id="KW-0813">Transport</keyword>
<feature type="transmembrane region" description="Helical" evidence="8">
    <location>
        <begin position="351"/>
        <end position="373"/>
    </location>
</feature>
<dbReference type="EMBL" id="CP090958">
    <property type="protein sequence ID" value="WGW11468.1"/>
    <property type="molecule type" value="Genomic_DNA"/>
</dbReference>
<feature type="transmembrane region" description="Helical" evidence="8">
    <location>
        <begin position="123"/>
        <end position="143"/>
    </location>
</feature>
<keyword evidence="4" id="KW-0997">Cell inner membrane</keyword>
<feature type="transmembrane region" description="Helical" evidence="8">
    <location>
        <begin position="496"/>
        <end position="518"/>
    </location>
</feature>
<feature type="transmembrane region" description="Helical" evidence="8">
    <location>
        <begin position="89"/>
        <end position="111"/>
    </location>
</feature>
<feature type="transmembrane region" description="Helical" evidence="8">
    <location>
        <begin position="553"/>
        <end position="576"/>
    </location>
</feature>
<feature type="transmembrane region" description="Helical" evidence="8">
    <location>
        <begin position="271"/>
        <end position="291"/>
    </location>
</feature>
<accession>A0ABY8QR41</accession>
<dbReference type="RefSeq" id="WP_349638258.1">
    <property type="nucleotide sequence ID" value="NZ_CP090958.1"/>
</dbReference>
<evidence type="ECO:0000256" key="5">
    <source>
        <dbReference type="ARBA" id="ARBA00022692"/>
    </source>
</evidence>
<keyword evidence="11" id="KW-1185">Reference proteome</keyword>
<feature type="transmembrane region" description="Helical" evidence="8">
    <location>
        <begin position="452"/>
        <end position="476"/>
    </location>
</feature>
<evidence type="ECO:0000256" key="7">
    <source>
        <dbReference type="ARBA" id="ARBA00023136"/>
    </source>
</evidence>
<evidence type="ECO:0000256" key="1">
    <source>
        <dbReference type="ARBA" id="ARBA00004429"/>
    </source>
</evidence>
<feature type="transmembrane region" description="Helical" evidence="8">
    <location>
        <begin position="320"/>
        <end position="345"/>
    </location>
</feature>
<sequence>MSTQAPTPWRAGELPAPRYHRLLGQGKATWIQYGVFVLTVLLVLAPLAPTVYQSLLDRALYADGKIFTPDNYVRLFTTAGFGKVVLNSLYFATLTTVIAVGLSLVLAVLVVRTRVPGGRVLGSLLLWPIYISPLVMAFGYILMYGPSGFVSIAARAVFGTVPWNLYSIPGMALAQAITLVPIGYLYCSGALKLADPQLEAAARTCGAGPLRILWTVVLPMVRPAVLYSALLIFSTSIEELSIPLLLGRPEGIELFSSFIYINGLAKSDPDYGIVGAASVVTLAVMAILITIQALSLRNARRFVAVSGKASRPRLLDIGGLRWVGFIFAVLYIVFGPLLPILGLVLRAFTQLLTPLVNPLTLLTLDNFILVFQYPAYVDSIKNSMIVALIGAIITTLFVSVVVLVARRSKFRFTKVLEFTSLTPQVMPGLIIGIGFFWAFALIGPLNAINGTLIALIIAFSTRSIPAAFGAIAPLVMQIGEELDNAARTLGADWWRTFSRILFKLIVPAMFSAFVLLFVQMFKEFTPAVFLASADSQVIGTTTLQLWLNGNSGSVAALSCIQIGITAIVVIIAGRVLKVRSYA</sequence>
<comment type="subcellular location">
    <subcellularLocation>
        <location evidence="1">Cell inner membrane</location>
        <topology evidence="1">Multi-pass membrane protein</topology>
    </subcellularLocation>
    <subcellularLocation>
        <location evidence="8">Cell membrane</location>
        <topology evidence="8">Multi-pass membrane protein</topology>
    </subcellularLocation>
</comment>
<evidence type="ECO:0000256" key="3">
    <source>
        <dbReference type="ARBA" id="ARBA00022475"/>
    </source>
</evidence>
<feature type="transmembrane region" description="Helical" evidence="8">
    <location>
        <begin position="385"/>
        <end position="405"/>
    </location>
</feature>
<keyword evidence="6 8" id="KW-1133">Transmembrane helix</keyword>
<keyword evidence="5 8" id="KW-0812">Transmembrane</keyword>
<evidence type="ECO:0000313" key="11">
    <source>
        <dbReference type="Proteomes" id="UP001209083"/>
    </source>
</evidence>
<comment type="similarity">
    <text evidence="8">Belongs to the binding-protein-dependent transport system permease family.</text>
</comment>
<gene>
    <name evidence="10" type="ORF">LWF01_15445</name>
</gene>
<dbReference type="Gene3D" id="1.10.3720.10">
    <property type="entry name" value="MetI-like"/>
    <property type="match status" value="2"/>
</dbReference>
<keyword evidence="7 8" id="KW-0472">Membrane</keyword>
<name>A0ABY8QR41_9MICO</name>
<dbReference type="InterPro" id="IPR000515">
    <property type="entry name" value="MetI-like"/>
</dbReference>
<organism evidence="10 11">
    <name type="scientific">Saxibacter everestensis</name>
    <dbReference type="NCBI Taxonomy" id="2909229"/>
    <lineage>
        <taxon>Bacteria</taxon>
        <taxon>Bacillati</taxon>
        <taxon>Actinomycetota</taxon>
        <taxon>Actinomycetes</taxon>
        <taxon>Micrococcales</taxon>
        <taxon>Brevibacteriaceae</taxon>
        <taxon>Saxibacter</taxon>
    </lineage>
</organism>
<feature type="transmembrane region" description="Helical" evidence="8">
    <location>
        <begin position="30"/>
        <end position="48"/>
    </location>
</feature>
<evidence type="ECO:0000256" key="8">
    <source>
        <dbReference type="RuleBase" id="RU363032"/>
    </source>
</evidence>